<feature type="compositionally biased region" description="Acidic residues" evidence="2">
    <location>
        <begin position="378"/>
        <end position="392"/>
    </location>
</feature>
<feature type="region of interest" description="Disordered" evidence="2">
    <location>
        <begin position="335"/>
        <end position="394"/>
    </location>
</feature>
<name>A0A7S4DXA1_9EUKA</name>
<gene>
    <name evidence="3" type="ORF">LGLO00237_LOCUS27937</name>
</gene>
<feature type="compositionally biased region" description="Low complexity" evidence="2">
    <location>
        <begin position="175"/>
        <end position="187"/>
    </location>
</feature>
<feature type="compositionally biased region" description="Basic and acidic residues" evidence="2">
    <location>
        <begin position="274"/>
        <end position="288"/>
    </location>
</feature>
<accession>A0A7S4DXA1</accession>
<feature type="region of interest" description="Disordered" evidence="2">
    <location>
        <begin position="1"/>
        <end position="74"/>
    </location>
</feature>
<proteinExistence type="predicted"/>
<dbReference type="EMBL" id="HBIV01039375">
    <property type="protein sequence ID" value="CAE0676159.1"/>
    <property type="molecule type" value="Transcribed_RNA"/>
</dbReference>
<protein>
    <submittedName>
        <fullName evidence="3">Uncharacterized protein</fullName>
    </submittedName>
</protein>
<reference evidence="3" key="1">
    <citation type="submission" date="2021-01" db="EMBL/GenBank/DDBJ databases">
        <authorList>
            <person name="Corre E."/>
            <person name="Pelletier E."/>
            <person name="Niang G."/>
            <person name="Scheremetjew M."/>
            <person name="Finn R."/>
            <person name="Kale V."/>
            <person name="Holt S."/>
            <person name="Cochrane G."/>
            <person name="Meng A."/>
            <person name="Brown T."/>
            <person name="Cohen L."/>
        </authorList>
    </citation>
    <scope>NUCLEOTIDE SEQUENCE</scope>
    <source>
        <strain evidence="3">CCCM811</strain>
    </source>
</reference>
<feature type="compositionally biased region" description="Basic and acidic residues" evidence="2">
    <location>
        <begin position="28"/>
        <end position="42"/>
    </location>
</feature>
<feature type="compositionally biased region" description="Polar residues" evidence="2">
    <location>
        <begin position="1"/>
        <end position="14"/>
    </location>
</feature>
<evidence type="ECO:0000256" key="2">
    <source>
        <dbReference type="SAM" id="MobiDB-lite"/>
    </source>
</evidence>
<evidence type="ECO:0000313" key="3">
    <source>
        <dbReference type="EMBL" id="CAE0676159.1"/>
    </source>
</evidence>
<dbReference type="AlphaFoldDB" id="A0A7S4DXA1"/>
<feature type="region of interest" description="Disordered" evidence="2">
    <location>
        <begin position="175"/>
        <end position="302"/>
    </location>
</feature>
<evidence type="ECO:0000256" key="1">
    <source>
        <dbReference type="SAM" id="Coils"/>
    </source>
</evidence>
<feature type="compositionally biased region" description="Basic and acidic residues" evidence="2">
    <location>
        <begin position="205"/>
        <end position="219"/>
    </location>
</feature>
<keyword evidence="1" id="KW-0175">Coiled coil</keyword>
<sequence length="430" mass="47344">MELSSSGRAPTQQLGDRPSKGILTGASKSKDEIILENIDRRLLRSLTPQRPEERKTTAGRNRPGDFEPDNDDEAGSEVFRAVKIDHRSSVISAGSPKRQGSCPVLQTSTVTDGYRVETQTHSAWLGNSKTSRGSPIRHVHEHHHFHRSPPDVKQNYAARRASYYSTERVVKFYTTSSSPVSSPCASPRSPPTSLPLRSSPVHSPHQKETSRRTLADNKSTKNNPSAPQPMKPRRNLYRGKVGGSSLGTSSDSRNSYRKPEVLGSEGGKLAPKLAGRECRDFKGEEGEHGNTGTRSGDSKRTERGILVSKRALMGLADAYEELLRINHWIRANPPPSLPPDARHSPRRSISPLSPDATSTWSSSSHRFFEPSSSSTGAEDLDGGDEEEADEDDVVRRVEARMKLLEGMLKKLSRKAKRVVKNATPSKALKH</sequence>
<feature type="compositionally biased region" description="Low complexity" evidence="2">
    <location>
        <begin position="357"/>
        <end position="377"/>
    </location>
</feature>
<feature type="coiled-coil region" evidence="1">
    <location>
        <begin position="394"/>
        <end position="421"/>
    </location>
</feature>
<organism evidence="3">
    <name type="scientific">Lotharella globosa</name>
    <dbReference type="NCBI Taxonomy" id="91324"/>
    <lineage>
        <taxon>Eukaryota</taxon>
        <taxon>Sar</taxon>
        <taxon>Rhizaria</taxon>
        <taxon>Cercozoa</taxon>
        <taxon>Chlorarachniophyceae</taxon>
        <taxon>Lotharella</taxon>
    </lineage>
</organism>